<gene>
    <name evidence="5" type="ORF">GP2143_12179</name>
</gene>
<keyword evidence="6" id="KW-1185">Reference proteome</keyword>
<evidence type="ECO:0000313" key="6">
    <source>
        <dbReference type="Proteomes" id="UP000004931"/>
    </source>
</evidence>
<dbReference type="eggNOG" id="COG0318">
    <property type="taxonomic scope" value="Bacteria"/>
</dbReference>
<protein>
    <submittedName>
        <fullName evidence="5">AMP-dependent synthetase and ligase</fullName>
    </submittedName>
</protein>
<dbReference type="SUPFAM" id="SSF56801">
    <property type="entry name" value="Acetyl-CoA synthetase-like"/>
    <property type="match status" value="1"/>
</dbReference>
<dbReference type="InterPro" id="IPR045851">
    <property type="entry name" value="AMP-bd_C_sf"/>
</dbReference>
<evidence type="ECO:0000256" key="1">
    <source>
        <dbReference type="ARBA" id="ARBA00006432"/>
    </source>
</evidence>
<evidence type="ECO:0000259" key="3">
    <source>
        <dbReference type="Pfam" id="PF00501"/>
    </source>
</evidence>
<dbReference type="InterPro" id="IPR025110">
    <property type="entry name" value="AMP-bd_C"/>
</dbReference>
<keyword evidence="2 5" id="KW-0436">Ligase</keyword>
<comment type="similarity">
    <text evidence="1">Belongs to the ATP-dependent AMP-binding enzyme family.</text>
</comment>
<dbReference type="Pfam" id="PF13193">
    <property type="entry name" value="AMP-binding_C"/>
    <property type="match status" value="1"/>
</dbReference>
<sequence>MDKFYMPSLYQENHRIDNSVDDLIAAMSAPGADYAMTPKEIDGVSYQVFENRQPNLRGAFAIGEMHGDADFLVYEKERWSFAEGMQEAWNFASVLADKFGVKKGDRVALVMRNYPEWCMSYIAATSMGAVIVPMNGWWTTEELDYALRDCDATVVIADKERVERLKPLIDDVGFEIIAVRCTGEQPRGIQHYADVMNDAVDKPMPDVDIDELDDAMILYTSGTTGHPKGAVSTHLAVATVVQAWTVLTIATVTAQMQKDAAEGKAPNPNAPQPSALVAVPLFHVTGCNAVFLISIVVGRKLVLMHKWDATRALEFVQEEKITSFTGVPTMSWEMVTHPDVEKYDLSTLTGLGSGGAARPPEQVRQMAEKFPDAPPSSGYGLTETNAMGAINSGSNYLAKPGSTGRPTAPVVSIKIVDEAGSEVPQGERGEILIKSATNIRGYWNKPEKTAEDFVNGWFHTGDIGLMDEDGFLWVVDRLKEIVIRGGENISVTEVEQIIHQHPSVMEVACYGVPDARLGEALAASIMIVPGTTLTEEDVKTQVREHLAVFKIPAYVIIQATQLQRGATDKIFKRGIREVTIEQLGL</sequence>
<reference evidence="5 6" key="1">
    <citation type="journal article" date="2010" name="J. Bacteriol.">
        <title>Genome sequence of the oligotrophic marine Gammaproteobacterium HTCC2143, isolated from the Oregon Coast.</title>
        <authorList>
            <person name="Oh H.M."/>
            <person name="Kang I."/>
            <person name="Ferriera S."/>
            <person name="Giovannoni S.J."/>
            <person name="Cho J.C."/>
        </authorList>
    </citation>
    <scope>NUCLEOTIDE SEQUENCE [LARGE SCALE GENOMIC DNA]</scope>
    <source>
        <strain evidence="5 6">HTCC2143</strain>
    </source>
</reference>
<dbReference type="AlphaFoldDB" id="A0YH82"/>
<proteinExistence type="inferred from homology"/>
<accession>A0YH82</accession>
<dbReference type="InterPro" id="IPR000873">
    <property type="entry name" value="AMP-dep_synth/lig_dom"/>
</dbReference>
<evidence type="ECO:0000259" key="4">
    <source>
        <dbReference type="Pfam" id="PF13193"/>
    </source>
</evidence>
<evidence type="ECO:0000313" key="5">
    <source>
        <dbReference type="EMBL" id="EAW29850.1"/>
    </source>
</evidence>
<dbReference type="PANTHER" id="PTHR43201">
    <property type="entry name" value="ACYL-COA SYNTHETASE"/>
    <property type="match status" value="1"/>
</dbReference>
<dbReference type="Proteomes" id="UP000004931">
    <property type="component" value="Unassembled WGS sequence"/>
</dbReference>
<dbReference type="EMBL" id="AAVT01000014">
    <property type="protein sequence ID" value="EAW29850.1"/>
    <property type="molecule type" value="Genomic_DNA"/>
</dbReference>
<organism evidence="5 6">
    <name type="scientific">marine gamma proteobacterium HTCC2143</name>
    <dbReference type="NCBI Taxonomy" id="247633"/>
    <lineage>
        <taxon>Bacteria</taxon>
        <taxon>Pseudomonadati</taxon>
        <taxon>Pseudomonadota</taxon>
        <taxon>Gammaproteobacteria</taxon>
        <taxon>Cellvibrionales</taxon>
        <taxon>Spongiibacteraceae</taxon>
        <taxon>BD1-7 clade</taxon>
    </lineage>
</organism>
<dbReference type="GO" id="GO:0031956">
    <property type="term" value="F:medium-chain fatty acid-CoA ligase activity"/>
    <property type="evidence" value="ECO:0007669"/>
    <property type="project" value="TreeGrafter"/>
</dbReference>
<dbReference type="InterPro" id="IPR020845">
    <property type="entry name" value="AMP-binding_CS"/>
</dbReference>
<dbReference type="Gene3D" id="2.30.38.10">
    <property type="entry name" value="Luciferase, Domain 3"/>
    <property type="match status" value="1"/>
</dbReference>
<evidence type="ECO:0000256" key="2">
    <source>
        <dbReference type="ARBA" id="ARBA00022598"/>
    </source>
</evidence>
<dbReference type="Gene3D" id="3.30.300.30">
    <property type="match status" value="1"/>
</dbReference>
<dbReference type="Pfam" id="PF00501">
    <property type="entry name" value="AMP-binding"/>
    <property type="match status" value="1"/>
</dbReference>
<feature type="domain" description="AMP-dependent synthetase/ligase" evidence="3">
    <location>
        <begin position="64"/>
        <end position="443"/>
    </location>
</feature>
<feature type="domain" description="AMP-binding enzyme C-terminal" evidence="4">
    <location>
        <begin position="493"/>
        <end position="564"/>
    </location>
</feature>
<dbReference type="PANTHER" id="PTHR43201:SF5">
    <property type="entry name" value="MEDIUM-CHAIN ACYL-COA LIGASE ACSF2, MITOCHONDRIAL"/>
    <property type="match status" value="1"/>
</dbReference>
<dbReference type="Gene3D" id="3.40.50.980">
    <property type="match status" value="2"/>
</dbReference>
<comment type="caution">
    <text evidence="5">The sequence shown here is derived from an EMBL/GenBank/DDBJ whole genome shotgun (WGS) entry which is preliminary data.</text>
</comment>
<dbReference type="PROSITE" id="PS00455">
    <property type="entry name" value="AMP_BINDING"/>
    <property type="match status" value="1"/>
</dbReference>
<name>A0YH82_9GAMM</name>
<dbReference type="GO" id="GO:0006631">
    <property type="term" value="P:fatty acid metabolic process"/>
    <property type="evidence" value="ECO:0007669"/>
    <property type="project" value="TreeGrafter"/>
</dbReference>
<dbReference type="STRING" id="247633.GP2143_12179"/>